<dbReference type="EMBL" id="JAVHNQ010000003">
    <property type="protein sequence ID" value="KAK6352743.1"/>
    <property type="molecule type" value="Genomic_DNA"/>
</dbReference>
<feature type="region of interest" description="Disordered" evidence="1">
    <location>
        <begin position="1"/>
        <end position="27"/>
    </location>
</feature>
<accession>A0AAV9UYX9</accession>
<proteinExistence type="predicted"/>
<dbReference type="AlphaFoldDB" id="A0AAV9UYX9"/>
<dbReference type="Proteomes" id="UP001375240">
    <property type="component" value="Unassembled WGS sequence"/>
</dbReference>
<keyword evidence="3" id="KW-1185">Reference proteome</keyword>
<evidence type="ECO:0000313" key="3">
    <source>
        <dbReference type="Proteomes" id="UP001375240"/>
    </source>
</evidence>
<feature type="compositionally biased region" description="Low complexity" evidence="1">
    <location>
        <begin position="7"/>
        <end position="16"/>
    </location>
</feature>
<comment type="caution">
    <text evidence="2">The sequence shown here is derived from an EMBL/GenBank/DDBJ whole genome shotgun (WGS) entry which is preliminary data.</text>
</comment>
<organism evidence="2 3">
    <name type="scientific">Orbilia brochopaga</name>
    <dbReference type="NCBI Taxonomy" id="3140254"/>
    <lineage>
        <taxon>Eukaryota</taxon>
        <taxon>Fungi</taxon>
        <taxon>Dikarya</taxon>
        <taxon>Ascomycota</taxon>
        <taxon>Pezizomycotina</taxon>
        <taxon>Orbiliomycetes</taxon>
        <taxon>Orbiliales</taxon>
        <taxon>Orbiliaceae</taxon>
        <taxon>Orbilia</taxon>
    </lineage>
</organism>
<name>A0AAV9UYX9_9PEZI</name>
<protein>
    <submittedName>
        <fullName evidence="2">Uncharacterized protein</fullName>
    </submittedName>
</protein>
<gene>
    <name evidence="2" type="ORF">TWF696_004746</name>
</gene>
<feature type="compositionally biased region" description="Polar residues" evidence="1">
    <location>
        <begin position="312"/>
        <end position="324"/>
    </location>
</feature>
<evidence type="ECO:0000256" key="1">
    <source>
        <dbReference type="SAM" id="MobiDB-lite"/>
    </source>
</evidence>
<sequence>MPRRKAALSARRASSSESGDAPPDRNLENVKIMPFNPAKCPGRDPAILVGKHIIQAKTWTDNVLILTLQERNRQIWISNVDGSLPFIIQTCPLLGEHLWKVNHDNPLKIIAAVRGKKSVAYAAPFNLRHRELHGKLRIDKFDLVGLQLEGMEEMGWIWAEDMQDSFEAGALKASVYMDELPAPTAQNHTSENEEDGQVKQEEIKEEEIQLKEEQEGEIKEEEEEQKRRVELELNEDGLVIKDESYGEDLEFEAWLNHYGADYEGNEANDGGQIQEYSEVKKEEDEGNGNANIFQAIMHDHNDMDLSTDSESELTVSGSTNNYSPVLSDSSDDRRRRLLEEDDDNFDLNNIDPPEDMDLT</sequence>
<evidence type="ECO:0000313" key="2">
    <source>
        <dbReference type="EMBL" id="KAK6352743.1"/>
    </source>
</evidence>
<reference evidence="2 3" key="1">
    <citation type="submission" date="2019-10" db="EMBL/GenBank/DDBJ databases">
        <authorList>
            <person name="Palmer J.M."/>
        </authorList>
    </citation>
    <scope>NUCLEOTIDE SEQUENCE [LARGE SCALE GENOMIC DNA]</scope>
    <source>
        <strain evidence="2 3">TWF696</strain>
    </source>
</reference>
<feature type="region of interest" description="Disordered" evidence="1">
    <location>
        <begin position="303"/>
        <end position="359"/>
    </location>
</feature>